<sequence length="99" mass="11563">MKYLKAQNVLPKEVITIIQEFIDGEFIYIPRKDGQQRAWGEKSGARNSLKERNRQIYAEYIKGVPINSLISKYYLSEQSIRRIISMEKGLCSKSIHSRL</sequence>
<dbReference type="RefSeq" id="WP_004629569.1">
    <property type="nucleotide sequence ID" value="NZ_AORV01000064.1"/>
</dbReference>
<dbReference type="PANTHER" id="PTHR37812">
    <property type="entry name" value="MU-LIKE PROPHAGE FLUMU PROTEIN C"/>
    <property type="match status" value="1"/>
</dbReference>
<dbReference type="InterPro" id="IPR049739">
    <property type="entry name" value="YraL-like"/>
</dbReference>
<name>S0FL13_RUMCE</name>
<dbReference type="AlphaFoldDB" id="S0FL13"/>
<dbReference type="NCBIfam" id="NF040785">
    <property type="entry name" value="CD3324_fam"/>
    <property type="match status" value="1"/>
</dbReference>
<evidence type="ECO:0000313" key="2">
    <source>
        <dbReference type="Proteomes" id="UP000014155"/>
    </source>
</evidence>
<dbReference type="EMBL" id="AORV01000064">
    <property type="protein sequence ID" value="EMS69854.1"/>
    <property type="molecule type" value="Genomic_DNA"/>
</dbReference>
<comment type="caution">
    <text evidence="1">The sequence shown here is derived from an EMBL/GenBank/DDBJ whole genome shotgun (WGS) entry which is preliminary data.</text>
</comment>
<dbReference type="InterPro" id="IPR052411">
    <property type="entry name" value="c-mor_Regulatory_Protein"/>
</dbReference>
<reference evidence="1 2" key="1">
    <citation type="journal article" date="2013" name="Genome Announc.">
        <title>Draft Genome Sequence of the Cellulolytic, Mesophilic, Anaerobic Bacterium Clostridium termitidis Strain CT1112 (DSM 5398).</title>
        <authorList>
            <person name="Lal S."/>
            <person name="Ramachandran U."/>
            <person name="Zhang X."/>
            <person name="Munir R."/>
            <person name="Sparling R."/>
            <person name="Levin D.B."/>
        </authorList>
    </citation>
    <scope>NUCLEOTIDE SEQUENCE [LARGE SCALE GENOMIC DNA]</scope>
    <source>
        <strain evidence="1 2">CT1112</strain>
    </source>
</reference>
<protein>
    <submittedName>
        <fullName evidence="1">Mor transcription activator family</fullName>
    </submittedName>
</protein>
<proteinExistence type="predicted"/>
<dbReference type="InterPro" id="IPR009057">
    <property type="entry name" value="Homeodomain-like_sf"/>
</dbReference>
<dbReference type="STRING" id="1195236.CTER_4483"/>
<dbReference type="eggNOG" id="COG5566">
    <property type="taxonomic scope" value="Bacteria"/>
</dbReference>
<organism evidence="1 2">
    <name type="scientific">Ruminiclostridium cellobioparum subsp. termitidis CT1112</name>
    <dbReference type="NCBI Taxonomy" id="1195236"/>
    <lineage>
        <taxon>Bacteria</taxon>
        <taxon>Bacillati</taxon>
        <taxon>Bacillota</taxon>
        <taxon>Clostridia</taxon>
        <taxon>Eubacteriales</taxon>
        <taxon>Oscillospiraceae</taxon>
        <taxon>Ruminiclostridium</taxon>
    </lineage>
</organism>
<evidence type="ECO:0000313" key="1">
    <source>
        <dbReference type="EMBL" id="EMS69854.1"/>
    </source>
</evidence>
<dbReference type="PANTHER" id="PTHR37812:SF1">
    <property type="entry name" value="MU-LIKE PROPHAGE FLUMU PROTEIN C"/>
    <property type="match status" value="1"/>
</dbReference>
<dbReference type="SUPFAM" id="SSF46689">
    <property type="entry name" value="Homeodomain-like"/>
    <property type="match status" value="1"/>
</dbReference>
<dbReference type="Gene3D" id="1.10.10.60">
    <property type="entry name" value="Homeodomain-like"/>
    <property type="match status" value="1"/>
</dbReference>
<gene>
    <name evidence="1" type="ORF">CTER_4483</name>
</gene>
<dbReference type="Proteomes" id="UP000014155">
    <property type="component" value="Unassembled WGS sequence"/>
</dbReference>
<accession>S0FL13</accession>
<keyword evidence="2" id="KW-1185">Reference proteome</keyword>
<dbReference type="PATRIC" id="fig|1195236.3.peg.4662"/>